<organism evidence="6 7">
    <name type="scientific">Octadecabacter dasysiphoniae</name>
    <dbReference type="NCBI Taxonomy" id="2909341"/>
    <lineage>
        <taxon>Bacteria</taxon>
        <taxon>Pseudomonadati</taxon>
        <taxon>Pseudomonadota</taxon>
        <taxon>Alphaproteobacteria</taxon>
        <taxon>Rhodobacterales</taxon>
        <taxon>Roseobacteraceae</taxon>
        <taxon>Octadecabacter</taxon>
    </lineage>
</organism>
<sequence length="246" mass="26463">MNIQQIPKTQSIQVISRATDILRVLAANSGGLSLGQIARKVELPRSTVQRIVSALIHEGFAATDGSNGGIRLGDEIRVLANAPAFNLREHFRPLLELIAAATSETVDLAILERSHMRFIDQIEGSQRLRTVSTIGDKFPLTTTANGKAALAHLNEMSARALVSAELGTETGVGAVMDALHRIREGELATDLGEHSEEVCALGFAVIGPNAEIAAISVPVPRSRFDRIRADLTKKLHRIRDENVASA</sequence>
<dbReference type="PROSITE" id="PS51077">
    <property type="entry name" value="HTH_ICLR"/>
    <property type="match status" value="1"/>
</dbReference>
<accession>A0ABS9D306</accession>
<evidence type="ECO:0000256" key="1">
    <source>
        <dbReference type="ARBA" id="ARBA00023015"/>
    </source>
</evidence>
<dbReference type="PANTHER" id="PTHR30136:SF35">
    <property type="entry name" value="HTH-TYPE TRANSCRIPTIONAL REGULATOR RV1719"/>
    <property type="match status" value="1"/>
</dbReference>
<feature type="domain" description="HTH iclR-type" evidence="4">
    <location>
        <begin position="12"/>
        <end position="74"/>
    </location>
</feature>
<dbReference type="InterPro" id="IPR014757">
    <property type="entry name" value="Tscrpt_reg_IclR_C"/>
</dbReference>
<evidence type="ECO:0000313" key="7">
    <source>
        <dbReference type="Proteomes" id="UP001200557"/>
    </source>
</evidence>
<dbReference type="RefSeq" id="WP_235227329.1">
    <property type="nucleotide sequence ID" value="NZ_JAKGAQ010000008.1"/>
</dbReference>
<keyword evidence="1" id="KW-0805">Transcription regulation</keyword>
<dbReference type="PANTHER" id="PTHR30136">
    <property type="entry name" value="HELIX-TURN-HELIX TRANSCRIPTIONAL REGULATOR, ICLR FAMILY"/>
    <property type="match status" value="1"/>
</dbReference>
<keyword evidence="2" id="KW-0238">DNA-binding</keyword>
<dbReference type="Pfam" id="PF09339">
    <property type="entry name" value="HTH_IclR"/>
    <property type="match status" value="1"/>
</dbReference>
<evidence type="ECO:0000256" key="2">
    <source>
        <dbReference type="ARBA" id="ARBA00023125"/>
    </source>
</evidence>
<dbReference type="Gene3D" id="3.30.450.40">
    <property type="match status" value="1"/>
</dbReference>
<dbReference type="InterPro" id="IPR029016">
    <property type="entry name" value="GAF-like_dom_sf"/>
</dbReference>
<evidence type="ECO:0000259" key="5">
    <source>
        <dbReference type="PROSITE" id="PS51078"/>
    </source>
</evidence>
<keyword evidence="7" id="KW-1185">Reference proteome</keyword>
<proteinExistence type="predicted"/>
<reference evidence="6 7" key="1">
    <citation type="submission" date="2022-01" db="EMBL/GenBank/DDBJ databases">
        <title>Octadecabacter sp. nov., isolated from a marine alga.</title>
        <authorList>
            <person name="Jin M.S."/>
            <person name="Kim H.M."/>
            <person name="Han D.M."/>
            <person name="Jung J.J."/>
            <person name="Jeon C.O."/>
        </authorList>
    </citation>
    <scope>NUCLEOTIDE SEQUENCE [LARGE SCALE GENOMIC DNA]</scope>
    <source>
        <strain evidence="6 7">G9-8</strain>
    </source>
</reference>
<dbReference type="InterPro" id="IPR050707">
    <property type="entry name" value="HTH_MetabolicPath_Reg"/>
</dbReference>
<dbReference type="PROSITE" id="PS51078">
    <property type="entry name" value="ICLR_ED"/>
    <property type="match status" value="1"/>
</dbReference>
<evidence type="ECO:0000313" key="6">
    <source>
        <dbReference type="EMBL" id="MCF2872999.1"/>
    </source>
</evidence>
<dbReference type="InterPro" id="IPR036388">
    <property type="entry name" value="WH-like_DNA-bd_sf"/>
</dbReference>
<dbReference type="SUPFAM" id="SSF55781">
    <property type="entry name" value="GAF domain-like"/>
    <property type="match status" value="1"/>
</dbReference>
<dbReference type="Proteomes" id="UP001200557">
    <property type="component" value="Unassembled WGS sequence"/>
</dbReference>
<dbReference type="EMBL" id="JAKGAQ010000008">
    <property type="protein sequence ID" value="MCF2872999.1"/>
    <property type="molecule type" value="Genomic_DNA"/>
</dbReference>
<dbReference type="InterPro" id="IPR036390">
    <property type="entry name" value="WH_DNA-bd_sf"/>
</dbReference>
<gene>
    <name evidence="6" type="ORF">L0664_18190</name>
</gene>
<dbReference type="Gene3D" id="1.10.10.10">
    <property type="entry name" value="Winged helix-like DNA-binding domain superfamily/Winged helix DNA-binding domain"/>
    <property type="match status" value="1"/>
</dbReference>
<protein>
    <submittedName>
        <fullName evidence="6">IclR family transcriptional regulator</fullName>
    </submittedName>
</protein>
<evidence type="ECO:0000259" key="4">
    <source>
        <dbReference type="PROSITE" id="PS51077"/>
    </source>
</evidence>
<dbReference type="InterPro" id="IPR005471">
    <property type="entry name" value="Tscrpt_reg_IclR_N"/>
</dbReference>
<dbReference type="SUPFAM" id="SSF46785">
    <property type="entry name" value="Winged helix' DNA-binding domain"/>
    <property type="match status" value="1"/>
</dbReference>
<feature type="domain" description="IclR-ED" evidence="5">
    <location>
        <begin position="68"/>
        <end position="246"/>
    </location>
</feature>
<evidence type="ECO:0000256" key="3">
    <source>
        <dbReference type="ARBA" id="ARBA00023163"/>
    </source>
</evidence>
<name>A0ABS9D306_9RHOB</name>
<comment type="caution">
    <text evidence="6">The sequence shown here is derived from an EMBL/GenBank/DDBJ whole genome shotgun (WGS) entry which is preliminary data.</text>
</comment>
<keyword evidence="3" id="KW-0804">Transcription</keyword>
<dbReference type="Pfam" id="PF01614">
    <property type="entry name" value="IclR_C"/>
    <property type="match status" value="1"/>
</dbReference>
<dbReference type="SMART" id="SM00346">
    <property type="entry name" value="HTH_ICLR"/>
    <property type="match status" value="1"/>
</dbReference>